<proteinExistence type="predicted"/>
<dbReference type="RefSeq" id="WP_349431039.1">
    <property type="nucleotide sequence ID" value="NZ_CP157743.1"/>
</dbReference>
<accession>A0AAU7NPE4</accession>
<evidence type="ECO:0000256" key="1">
    <source>
        <dbReference type="SAM" id="SignalP"/>
    </source>
</evidence>
<evidence type="ECO:0000313" key="3">
    <source>
        <dbReference type="Proteomes" id="UP001225378"/>
    </source>
</evidence>
<dbReference type="KEGG" id="mech:Q9L42_010635"/>
<reference evidence="2 3" key="1">
    <citation type="journal article" date="2024" name="Microbiology">
        <title>Methylomarinum rosea sp. nov., a novel halophilic methanotrophic bacterium from the hypersaline Lake Elton.</title>
        <authorList>
            <person name="Suleimanov R.Z."/>
            <person name="Oshkin I.Y."/>
            <person name="Danilova O.V."/>
            <person name="Suzina N.E."/>
            <person name="Dedysh S.N."/>
        </authorList>
    </citation>
    <scope>NUCLEOTIDE SEQUENCE [LARGE SCALE GENOMIC DNA]</scope>
    <source>
        <strain evidence="2 3">Ch1-1</strain>
    </source>
</reference>
<dbReference type="EMBL" id="CP157743">
    <property type="protein sequence ID" value="XBS18832.1"/>
    <property type="molecule type" value="Genomic_DNA"/>
</dbReference>
<feature type="chain" id="PRO_5043706008" evidence="1">
    <location>
        <begin position="22"/>
        <end position="119"/>
    </location>
</feature>
<dbReference type="Proteomes" id="UP001225378">
    <property type="component" value="Chromosome"/>
</dbReference>
<dbReference type="AlphaFoldDB" id="A0AAU7NPE4"/>
<evidence type="ECO:0000313" key="2">
    <source>
        <dbReference type="EMBL" id="XBS18832.1"/>
    </source>
</evidence>
<sequence length="119" mass="13149">MKSKLFFFLLPLVCFSSAGNATEYIYRDLMANSLPSAKCESLDKAKKSAAKPYNVRRYSKKFCQTQGYGWHVDEIKSSGEVACNECSDEPGLQTCHLEDIVVTCKRIKPGSVGMLPGKG</sequence>
<keyword evidence="3" id="KW-1185">Reference proteome</keyword>
<keyword evidence="1" id="KW-0732">Signal</keyword>
<name>A0AAU7NPE4_9GAMM</name>
<feature type="signal peptide" evidence="1">
    <location>
        <begin position="1"/>
        <end position="21"/>
    </location>
</feature>
<organism evidence="2 3">
    <name type="scientific">Methylomarinum roseum</name>
    <dbReference type="NCBI Taxonomy" id="3067653"/>
    <lineage>
        <taxon>Bacteria</taxon>
        <taxon>Pseudomonadati</taxon>
        <taxon>Pseudomonadota</taxon>
        <taxon>Gammaproteobacteria</taxon>
        <taxon>Methylococcales</taxon>
        <taxon>Methylococcaceae</taxon>
        <taxon>Methylomarinum</taxon>
    </lineage>
</organism>
<gene>
    <name evidence="2" type="ORF">Q9L42_010635</name>
</gene>
<protein>
    <submittedName>
        <fullName evidence="2">Uncharacterized protein</fullName>
    </submittedName>
</protein>